<feature type="non-terminal residue" evidence="7">
    <location>
        <position position="216"/>
    </location>
</feature>
<comment type="catalytic activity">
    <reaction evidence="5">
        <text>L-seryl-[protein] + ATP = O-phospho-L-seryl-[protein] + ADP + H(+)</text>
        <dbReference type="Rhea" id="RHEA:17989"/>
        <dbReference type="Rhea" id="RHEA-COMP:9863"/>
        <dbReference type="Rhea" id="RHEA-COMP:11604"/>
        <dbReference type="ChEBI" id="CHEBI:15378"/>
        <dbReference type="ChEBI" id="CHEBI:29999"/>
        <dbReference type="ChEBI" id="CHEBI:30616"/>
        <dbReference type="ChEBI" id="CHEBI:83421"/>
        <dbReference type="ChEBI" id="CHEBI:456216"/>
        <dbReference type="EC" id="2.7.11.1"/>
    </reaction>
</comment>
<protein>
    <recommendedName>
        <fullName evidence="1">non-specific serine/threonine protein kinase</fullName>
        <ecNumber evidence="1">2.7.11.1</ecNumber>
    </recommendedName>
</protein>
<evidence type="ECO:0000256" key="1">
    <source>
        <dbReference type="ARBA" id="ARBA00012513"/>
    </source>
</evidence>
<proteinExistence type="predicted"/>
<dbReference type="EMBL" id="JAHRHJ020000002">
    <property type="protein sequence ID" value="KAH9327248.1"/>
    <property type="molecule type" value="Genomic_DNA"/>
</dbReference>
<dbReference type="GO" id="GO:0004674">
    <property type="term" value="F:protein serine/threonine kinase activity"/>
    <property type="evidence" value="ECO:0007669"/>
    <property type="project" value="UniProtKB-KW"/>
</dbReference>
<keyword evidence="3" id="KW-0808">Transferase</keyword>
<organism evidence="7 8">
    <name type="scientific">Taxus chinensis</name>
    <name type="common">Chinese yew</name>
    <name type="synonym">Taxus wallichiana var. chinensis</name>
    <dbReference type="NCBI Taxonomy" id="29808"/>
    <lineage>
        <taxon>Eukaryota</taxon>
        <taxon>Viridiplantae</taxon>
        <taxon>Streptophyta</taxon>
        <taxon>Embryophyta</taxon>
        <taxon>Tracheophyta</taxon>
        <taxon>Spermatophyta</taxon>
        <taxon>Pinopsida</taxon>
        <taxon>Pinidae</taxon>
        <taxon>Conifers II</taxon>
        <taxon>Cupressales</taxon>
        <taxon>Taxaceae</taxon>
        <taxon>Taxus</taxon>
    </lineage>
</organism>
<dbReference type="InterPro" id="IPR001245">
    <property type="entry name" value="Ser-Thr/Tyr_kinase_cat_dom"/>
</dbReference>
<evidence type="ECO:0000313" key="8">
    <source>
        <dbReference type="Proteomes" id="UP000824469"/>
    </source>
</evidence>
<dbReference type="InterPro" id="IPR050588">
    <property type="entry name" value="WNK_Ser-Thr_kinase"/>
</dbReference>
<reference evidence="7 8" key="1">
    <citation type="journal article" date="2021" name="Nat. Plants">
        <title>The Taxus genome provides insights into paclitaxel biosynthesis.</title>
        <authorList>
            <person name="Xiong X."/>
            <person name="Gou J."/>
            <person name="Liao Q."/>
            <person name="Li Y."/>
            <person name="Zhou Q."/>
            <person name="Bi G."/>
            <person name="Li C."/>
            <person name="Du R."/>
            <person name="Wang X."/>
            <person name="Sun T."/>
            <person name="Guo L."/>
            <person name="Liang H."/>
            <person name="Lu P."/>
            <person name="Wu Y."/>
            <person name="Zhang Z."/>
            <person name="Ro D.K."/>
            <person name="Shang Y."/>
            <person name="Huang S."/>
            <person name="Yan J."/>
        </authorList>
    </citation>
    <scope>NUCLEOTIDE SEQUENCE [LARGE SCALE GENOMIC DNA]</scope>
    <source>
        <strain evidence="7">Ta-2019</strain>
    </source>
</reference>
<evidence type="ECO:0000259" key="6">
    <source>
        <dbReference type="PROSITE" id="PS50011"/>
    </source>
</evidence>
<keyword evidence="2" id="KW-0723">Serine/threonine-protein kinase</keyword>
<dbReference type="GO" id="GO:0005524">
    <property type="term" value="F:ATP binding"/>
    <property type="evidence" value="ECO:0007669"/>
    <property type="project" value="InterPro"/>
</dbReference>
<dbReference type="SUPFAM" id="SSF56112">
    <property type="entry name" value="Protein kinase-like (PK-like)"/>
    <property type="match status" value="1"/>
</dbReference>
<dbReference type="InterPro" id="IPR000719">
    <property type="entry name" value="Prot_kinase_dom"/>
</dbReference>
<evidence type="ECO:0000256" key="3">
    <source>
        <dbReference type="ARBA" id="ARBA00022777"/>
    </source>
</evidence>
<comment type="catalytic activity">
    <reaction evidence="4">
        <text>L-threonyl-[protein] + ATP = O-phospho-L-threonyl-[protein] + ADP + H(+)</text>
        <dbReference type="Rhea" id="RHEA:46608"/>
        <dbReference type="Rhea" id="RHEA-COMP:11060"/>
        <dbReference type="Rhea" id="RHEA-COMP:11605"/>
        <dbReference type="ChEBI" id="CHEBI:15378"/>
        <dbReference type="ChEBI" id="CHEBI:30013"/>
        <dbReference type="ChEBI" id="CHEBI:30616"/>
        <dbReference type="ChEBI" id="CHEBI:61977"/>
        <dbReference type="ChEBI" id="CHEBI:456216"/>
        <dbReference type="EC" id="2.7.11.1"/>
    </reaction>
</comment>
<evidence type="ECO:0000256" key="2">
    <source>
        <dbReference type="ARBA" id="ARBA00022527"/>
    </source>
</evidence>
<dbReference type="InterPro" id="IPR011009">
    <property type="entry name" value="Kinase-like_dom_sf"/>
</dbReference>
<dbReference type="AlphaFoldDB" id="A0AA38GRV8"/>
<sequence length="216" mass="24613">EHLNSWPQKLYEEKYNELVDIYSFGMCLLEMMTFEYPYIECDNAVQIYRKVSSGVKPAALDKVNDPCVRQFIEKCLTTASKRLSARELLMDPFLQNEGECEIMDNSLLISLGNDFKEGKTILKEPYMNGSLHELDPASEQCLLDRGSFKTVEDPKLHCNSDVIMGESMHQESVEIVKFGSDSYAEAGNSTSSAKEMSQRNRDIRVKVKGKMTTQYC</sequence>
<feature type="domain" description="Protein kinase" evidence="6">
    <location>
        <begin position="1"/>
        <end position="94"/>
    </location>
</feature>
<keyword evidence="8" id="KW-1185">Reference proteome</keyword>
<dbReference type="Proteomes" id="UP000824469">
    <property type="component" value="Unassembled WGS sequence"/>
</dbReference>
<evidence type="ECO:0000313" key="7">
    <source>
        <dbReference type="EMBL" id="KAH9327248.1"/>
    </source>
</evidence>
<evidence type="ECO:0000256" key="4">
    <source>
        <dbReference type="ARBA" id="ARBA00047899"/>
    </source>
</evidence>
<comment type="caution">
    <text evidence="7">The sequence shown here is derived from an EMBL/GenBank/DDBJ whole genome shotgun (WGS) entry which is preliminary data.</text>
</comment>
<dbReference type="EC" id="2.7.11.1" evidence="1"/>
<dbReference type="OMA" id="DENMANN"/>
<accession>A0AA38GRV8</accession>
<dbReference type="PANTHER" id="PTHR13902">
    <property type="entry name" value="SERINE/THREONINE-PROTEIN KINASE WNK WITH NO LYSINE -RELATED"/>
    <property type="match status" value="1"/>
</dbReference>
<gene>
    <name evidence="7" type="ORF">KI387_007426</name>
</gene>
<dbReference type="PROSITE" id="PS50011">
    <property type="entry name" value="PROTEIN_KINASE_DOM"/>
    <property type="match status" value="1"/>
</dbReference>
<keyword evidence="3" id="KW-0418">Kinase</keyword>
<evidence type="ECO:0000256" key="5">
    <source>
        <dbReference type="ARBA" id="ARBA00048679"/>
    </source>
</evidence>
<dbReference type="Pfam" id="PF07714">
    <property type="entry name" value="PK_Tyr_Ser-Thr"/>
    <property type="match status" value="1"/>
</dbReference>
<dbReference type="Gene3D" id="1.10.510.10">
    <property type="entry name" value="Transferase(Phosphotransferase) domain 1"/>
    <property type="match status" value="1"/>
</dbReference>
<name>A0AA38GRV8_TAXCH</name>